<comment type="catalytic activity">
    <reaction evidence="1">
        <text>Hydrolysis of terminal, non-reducing (1-&gt;4)-linked alpha-D-glucose residues with release of alpha-D-glucose.</text>
        <dbReference type="EC" id="3.2.1.20"/>
    </reaction>
</comment>
<evidence type="ECO:0000259" key="4">
    <source>
        <dbReference type="SMART" id="SM00642"/>
    </source>
</evidence>
<evidence type="ECO:0000313" key="6">
    <source>
        <dbReference type="Proteomes" id="UP000792457"/>
    </source>
</evidence>
<dbReference type="OrthoDB" id="1740265at2759"/>
<evidence type="ECO:0000256" key="1">
    <source>
        <dbReference type="ARBA" id="ARBA00001657"/>
    </source>
</evidence>
<dbReference type="InterPro" id="IPR006047">
    <property type="entry name" value="GH13_cat_dom"/>
</dbReference>
<dbReference type="AlphaFoldDB" id="A0A8K0KCV2"/>
<organism evidence="5 6">
    <name type="scientific">Ladona fulva</name>
    <name type="common">Scarce chaser dragonfly</name>
    <name type="synonym">Libellula fulva</name>
    <dbReference type="NCBI Taxonomy" id="123851"/>
    <lineage>
        <taxon>Eukaryota</taxon>
        <taxon>Metazoa</taxon>
        <taxon>Ecdysozoa</taxon>
        <taxon>Arthropoda</taxon>
        <taxon>Hexapoda</taxon>
        <taxon>Insecta</taxon>
        <taxon>Pterygota</taxon>
        <taxon>Palaeoptera</taxon>
        <taxon>Odonata</taxon>
        <taxon>Epiprocta</taxon>
        <taxon>Anisoptera</taxon>
        <taxon>Libelluloidea</taxon>
        <taxon>Libellulidae</taxon>
        <taxon>Ladona</taxon>
    </lineage>
</organism>
<dbReference type="GO" id="GO:0004558">
    <property type="term" value="F:alpha-1,4-glucosidase activity"/>
    <property type="evidence" value="ECO:0007669"/>
    <property type="project" value="UniProtKB-EC"/>
</dbReference>
<feature type="compositionally biased region" description="Basic and acidic residues" evidence="3">
    <location>
        <begin position="358"/>
        <end position="367"/>
    </location>
</feature>
<dbReference type="PANTHER" id="PTHR10357:SF179">
    <property type="entry name" value="NEUTRAL AND BASIC AMINO ACID TRANSPORT PROTEIN RBAT"/>
    <property type="match status" value="1"/>
</dbReference>
<dbReference type="InterPro" id="IPR017853">
    <property type="entry name" value="GH"/>
</dbReference>
<dbReference type="EMBL" id="KZ308637">
    <property type="protein sequence ID" value="KAG8232637.1"/>
    <property type="molecule type" value="Genomic_DNA"/>
</dbReference>
<protein>
    <recommendedName>
        <fullName evidence="2">alpha-glucosidase</fullName>
        <ecNumber evidence="2">3.2.1.20</ecNumber>
    </recommendedName>
</protein>
<keyword evidence="6" id="KW-1185">Reference proteome</keyword>
<dbReference type="Gene3D" id="3.20.20.80">
    <property type="entry name" value="Glycosidases"/>
    <property type="match status" value="1"/>
</dbReference>
<feature type="region of interest" description="Disordered" evidence="3">
    <location>
        <begin position="354"/>
        <end position="377"/>
    </location>
</feature>
<proteinExistence type="predicted"/>
<evidence type="ECO:0000256" key="2">
    <source>
        <dbReference type="ARBA" id="ARBA00012741"/>
    </source>
</evidence>
<feature type="domain" description="Glycosyl hydrolase family 13 catalytic" evidence="4">
    <location>
        <begin position="2"/>
        <end position="368"/>
    </location>
</feature>
<reference evidence="5" key="1">
    <citation type="submission" date="2013-04" db="EMBL/GenBank/DDBJ databases">
        <authorList>
            <person name="Qu J."/>
            <person name="Murali S.C."/>
            <person name="Bandaranaike D."/>
            <person name="Bellair M."/>
            <person name="Blankenburg K."/>
            <person name="Chao H."/>
            <person name="Dinh H."/>
            <person name="Doddapaneni H."/>
            <person name="Downs B."/>
            <person name="Dugan-Rocha S."/>
            <person name="Elkadiri S."/>
            <person name="Gnanaolivu R.D."/>
            <person name="Hernandez B."/>
            <person name="Javaid M."/>
            <person name="Jayaseelan J.C."/>
            <person name="Lee S."/>
            <person name="Li M."/>
            <person name="Ming W."/>
            <person name="Munidasa M."/>
            <person name="Muniz J."/>
            <person name="Nguyen L."/>
            <person name="Ongeri F."/>
            <person name="Osuji N."/>
            <person name="Pu L.-L."/>
            <person name="Puazo M."/>
            <person name="Qu C."/>
            <person name="Quiroz J."/>
            <person name="Raj R."/>
            <person name="Weissenberger G."/>
            <person name="Xin Y."/>
            <person name="Zou X."/>
            <person name="Han Y."/>
            <person name="Richards S."/>
            <person name="Worley K."/>
            <person name="Muzny D."/>
            <person name="Gibbs R."/>
        </authorList>
    </citation>
    <scope>NUCLEOTIDE SEQUENCE</scope>
    <source>
        <strain evidence="5">Sampled in the wild</strain>
    </source>
</reference>
<evidence type="ECO:0000256" key="3">
    <source>
        <dbReference type="SAM" id="MobiDB-lite"/>
    </source>
</evidence>
<gene>
    <name evidence="5" type="ORF">J437_LFUL012597</name>
</gene>
<dbReference type="Gene3D" id="3.90.400.10">
    <property type="entry name" value="Oligo-1,6-glucosidase, Domain 2"/>
    <property type="match status" value="1"/>
</dbReference>
<evidence type="ECO:0000313" key="5">
    <source>
        <dbReference type="EMBL" id="KAG8232637.1"/>
    </source>
</evidence>
<dbReference type="EC" id="3.2.1.20" evidence="2"/>
<dbReference type="InterPro" id="IPR045857">
    <property type="entry name" value="O16G_dom_2"/>
</dbReference>
<dbReference type="GO" id="GO:0005975">
    <property type="term" value="P:carbohydrate metabolic process"/>
    <property type="evidence" value="ECO:0007669"/>
    <property type="project" value="InterPro"/>
</dbReference>
<sequence length="443" mass="51218">MDYLVEIGVKIVWVSPIYKSPMKDFGYDIEDFREIDEVFGTMADFEELVKEMKKKDLKLVMDFIPNHTSDRHKWFEKSIDKVEPYSNYYVWAPPKKYDDAGKPMSVFGGSAWEFNEKRKEFYLHQFSKEQPDLNYRNTEVLKEILEVAKFWLNKGVDGFRLDAVAHIFEDPKLRDEPLKDDRKVNDEEISYDSLSHIYTHSLPEVMDVIKAFRDCLDEYSSATDGVPRLLMAEVYDSIEETMKYYGIASQPLADFPFNFLFITNVNATSTAQDIMNNINLWLKNMPKGMDANWVLGNHDQKRVATRLGPELVDGMHMVALLLPGTAVTYYGEEIGMEDALISWKETVDPAGINAGEKNYSEKSRDPARTPMQWNDDKNAGFSTSNKTWLPVNKNYTELNVEAEREKESHFNIYKDLVKARNSSAVRYGGLEMHVLSETVFAYT</sequence>
<comment type="caution">
    <text evidence="5">The sequence shown here is derived from an EMBL/GenBank/DDBJ whole genome shotgun (WGS) entry which is preliminary data.</text>
</comment>
<name>A0A8K0KCV2_LADFU</name>
<dbReference type="Proteomes" id="UP000792457">
    <property type="component" value="Unassembled WGS sequence"/>
</dbReference>
<dbReference type="SMART" id="SM00642">
    <property type="entry name" value="Aamy"/>
    <property type="match status" value="1"/>
</dbReference>
<dbReference type="Pfam" id="PF00128">
    <property type="entry name" value="Alpha-amylase"/>
    <property type="match status" value="1"/>
</dbReference>
<feature type="non-terminal residue" evidence="5">
    <location>
        <position position="1"/>
    </location>
</feature>
<dbReference type="SUPFAM" id="SSF51445">
    <property type="entry name" value="(Trans)glycosidases"/>
    <property type="match status" value="1"/>
</dbReference>
<dbReference type="CDD" id="cd11328">
    <property type="entry name" value="AmyAc_maltase"/>
    <property type="match status" value="1"/>
</dbReference>
<dbReference type="PANTHER" id="PTHR10357">
    <property type="entry name" value="ALPHA-AMYLASE FAMILY MEMBER"/>
    <property type="match status" value="1"/>
</dbReference>
<reference evidence="5" key="2">
    <citation type="submission" date="2017-10" db="EMBL/GenBank/DDBJ databases">
        <title>Ladona fulva Genome sequencing and assembly.</title>
        <authorList>
            <person name="Murali S."/>
            <person name="Richards S."/>
            <person name="Bandaranaike D."/>
            <person name="Bellair M."/>
            <person name="Blankenburg K."/>
            <person name="Chao H."/>
            <person name="Dinh H."/>
            <person name="Doddapaneni H."/>
            <person name="Dugan-Rocha S."/>
            <person name="Elkadiri S."/>
            <person name="Gnanaolivu R."/>
            <person name="Hernandez B."/>
            <person name="Skinner E."/>
            <person name="Javaid M."/>
            <person name="Lee S."/>
            <person name="Li M."/>
            <person name="Ming W."/>
            <person name="Munidasa M."/>
            <person name="Muniz J."/>
            <person name="Nguyen L."/>
            <person name="Hughes D."/>
            <person name="Osuji N."/>
            <person name="Pu L.-L."/>
            <person name="Puazo M."/>
            <person name="Qu C."/>
            <person name="Quiroz J."/>
            <person name="Raj R."/>
            <person name="Weissenberger G."/>
            <person name="Xin Y."/>
            <person name="Zou X."/>
            <person name="Han Y."/>
            <person name="Worley K."/>
            <person name="Muzny D."/>
            <person name="Gibbs R."/>
        </authorList>
    </citation>
    <scope>NUCLEOTIDE SEQUENCE</scope>
    <source>
        <strain evidence="5">Sampled in the wild</strain>
    </source>
</reference>
<accession>A0A8K0KCV2</accession>